<sequence length="176" mass="19906">MVVYVLVEEWSSNPPSSGNHSDYDISTTTTPTSTTVTATSASLLPSATTAITTHHRSNNRFLIVDMDLHHRHTIESLSISNSWYASLFLCFQNLKPVAYFIFRKLLASGGAWQCNRSCGNIDMTLERYDLEFGSDELQAMCVLQAHRIFKLDTSWASYSEYMKFFTNEHCLNAANE</sequence>
<dbReference type="EMBL" id="CM042014">
    <property type="protein sequence ID" value="KAI3723861.1"/>
    <property type="molecule type" value="Genomic_DNA"/>
</dbReference>
<reference evidence="2" key="1">
    <citation type="journal article" date="2022" name="Mol. Ecol. Resour.">
        <title>The genomes of chicory, endive, great burdock and yacon provide insights into Asteraceae palaeo-polyploidization history and plant inulin production.</title>
        <authorList>
            <person name="Fan W."/>
            <person name="Wang S."/>
            <person name="Wang H."/>
            <person name="Wang A."/>
            <person name="Jiang F."/>
            <person name="Liu H."/>
            <person name="Zhao H."/>
            <person name="Xu D."/>
            <person name="Zhang Y."/>
        </authorList>
    </citation>
    <scope>NUCLEOTIDE SEQUENCE [LARGE SCALE GENOMIC DNA]</scope>
    <source>
        <strain evidence="2">cv. Punajuju</strain>
    </source>
</reference>
<accession>A0ACB9BPA1</accession>
<proteinExistence type="predicted"/>
<protein>
    <submittedName>
        <fullName evidence="1">Uncharacterized protein</fullName>
    </submittedName>
</protein>
<dbReference type="Proteomes" id="UP001055811">
    <property type="component" value="Linkage Group LG06"/>
</dbReference>
<keyword evidence="2" id="KW-1185">Reference proteome</keyword>
<evidence type="ECO:0000313" key="2">
    <source>
        <dbReference type="Proteomes" id="UP001055811"/>
    </source>
</evidence>
<comment type="caution">
    <text evidence="1">The sequence shown here is derived from an EMBL/GenBank/DDBJ whole genome shotgun (WGS) entry which is preliminary data.</text>
</comment>
<evidence type="ECO:0000313" key="1">
    <source>
        <dbReference type="EMBL" id="KAI3723861.1"/>
    </source>
</evidence>
<organism evidence="1 2">
    <name type="scientific">Cichorium intybus</name>
    <name type="common">Chicory</name>
    <dbReference type="NCBI Taxonomy" id="13427"/>
    <lineage>
        <taxon>Eukaryota</taxon>
        <taxon>Viridiplantae</taxon>
        <taxon>Streptophyta</taxon>
        <taxon>Embryophyta</taxon>
        <taxon>Tracheophyta</taxon>
        <taxon>Spermatophyta</taxon>
        <taxon>Magnoliopsida</taxon>
        <taxon>eudicotyledons</taxon>
        <taxon>Gunneridae</taxon>
        <taxon>Pentapetalae</taxon>
        <taxon>asterids</taxon>
        <taxon>campanulids</taxon>
        <taxon>Asterales</taxon>
        <taxon>Asteraceae</taxon>
        <taxon>Cichorioideae</taxon>
        <taxon>Cichorieae</taxon>
        <taxon>Cichoriinae</taxon>
        <taxon>Cichorium</taxon>
    </lineage>
</organism>
<name>A0ACB9BPA1_CICIN</name>
<gene>
    <name evidence="1" type="ORF">L2E82_35622</name>
</gene>
<reference evidence="1 2" key="2">
    <citation type="journal article" date="2022" name="Mol. Ecol. Resour.">
        <title>The genomes of chicory, endive, great burdock and yacon provide insights into Asteraceae paleo-polyploidization history and plant inulin production.</title>
        <authorList>
            <person name="Fan W."/>
            <person name="Wang S."/>
            <person name="Wang H."/>
            <person name="Wang A."/>
            <person name="Jiang F."/>
            <person name="Liu H."/>
            <person name="Zhao H."/>
            <person name="Xu D."/>
            <person name="Zhang Y."/>
        </authorList>
    </citation>
    <scope>NUCLEOTIDE SEQUENCE [LARGE SCALE GENOMIC DNA]</scope>
    <source>
        <strain evidence="2">cv. Punajuju</strain>
        <tissue evidence="1">Leaves</tissue>
    </source>
</reference>